<accession>A0A6B9XUI2</accession>
<protein>
    <submittedName>
        <fullName evidence="1">Uncharacterized protein</fullName>
    </submittedName>
</protein>
<sequence>MPGFMHSIRVIHRIDMPGIYAATGRGIRSQWDLIQSNPPMRINNFQ</sequence>
<evidence type="ECO:0000313" key="1">
    <source>
        <dbReference type="EMBL" id="QHR89991.1"/>
    </source>
</evidence>
<dbReference type="EMBL" id="MK697699">
    <property type="protein sequence ID" value="QHR89991.1"/>
    <property type="molecule type" value="Genomic_DNA"/>
</dbReference>
<reference evidence="1" key="1">
    <citation type="submission" date="2019-03" db="EMBL/GenBank/DDBJ databases">
        <title>Largest Complete Mitochondrial Genome of a Gymnosperm, Sitka Spruce (Picea sitchensis), Indicates Complex Physical Structure.</title>
        <authorList>
            <person name="Jackman S.D."/>
            <person name="Coombe L."/>
            <person name="Warren R."/>
            <person name="Kirk H."/>
            <person name="Trinh E."/>
            <person name="McLeod T."/>
            <person name="Pleasance S."/>
            <person name="Pandoh P."/>
            <person name="Zhao Y."/>
            <person name="Coope R."/>
            <person name="Bousquet J."/>
            <person name="Bohlmann J.C."/>
            <person name="Jones S.J.M."/>
            <person name="Birol I."/>
        </authorList>
    </citation>
    <scope>NUCLEOTIDE SEQUENCE</scope>
    <source>
        <strain evidence="1">Q903</strain>
    </source>
</reference>
<organism evidence="1">
    <name type="scientific">Picea sitchensis</name>
    <name type="common">Sitka spruce</name>
    <name type="synonym">Pinus sitchensis</name>
    <dbReference type="NCBI Taxonomy" id="3332"/>
    <lineage>
        <taxon>Eukaryota</taxon>
        <taxon>Viridiplantae</taxon>
        <taxon>Streptophyta</taxon>
        <taxon>Embryophyta</taxon>
        <taxon>Tracheophyta</taxon>
        <taxon>Spermatophyta</taxon>
        <taxon>Pinopsida</taxon>
        <taxon>Pinidae</taxon>
        <taxon>Conifers I</taxon>
        <taxon>Pinales</taxon>
        <taxon>Pinaceae</taxon>
        <taxon>Picea</taxon>
    </lineage>
</organism>
<gene>
    <name evidence="1" type="primary">orf04036</name>
    <name evidence="1" type="ORF">Q903MT_gene4013</name>
</gene>
<dbReference type="AlphaFoldDB" id="A0A6B9XUI2"/>
<proteinExistence type="predicted"/>
<keyword evidence="1" id="KW-0496">Mitochondrion</keyword>
<geneLocation type="mitochondrion" evidence="1"/>
<name>A0A6B9XUI2_PICSI</name>